<protein>
    <submittedName>
        <fullName evidence="1">Uncharacterized protein</fullName>
    </submittedName>
</protein>
<name>A0A5E4ZIW4_9BURK</name>
<proteinExistence type="predicted"/>
<accession>A0A5E4ZIW4</accession>
<gene>
    <name evidence="1" type="ORF">PAN31117_00456</name>
</gene>
<dbReference type="EMBL" id="CABPSP010000001">
    <property type="protein sequence ID" value="VVE61074.1"/>
    <property type="molecule type" value="Genomic_DNA"/>
</dbReference>
<sequence length="57" mass="6648">MKRGRDVHPGAVAHEQLPPKLVFQTPDLLTHGRLRAMHTLRRTRETTFVDDRNECLE</sequence>
<evidence type="ECO:0000313" key="2">
    <source>
        <dbReference type="Proteomes" id="UP000383122"/>
    </source>
</evidence>
<keyword evidence="2" id="KW-1185">Reference proteome</keyword>
<dbReference type="Proteomes" id="UP000383122">
    <property type="component" value="Unassembled WGS sequence"/>
</dbReference>
<dbReference type="AntiFam" id="ANF00185">
    <property type="entry name" value="Shadow ORF (opposite ybhD)"/>
</dbReference>
<dbReference type="AlphaFoldDB" id="A0A5E4ZIW4"/>
<reference evidence="1 2" key="1">
    <citation type="submission" date="2019-08" db="EMBL/GenBank/DDBJ databases">
        <authorList>
            <person name="Peeters C."/>
        </authorList>
    </citation>
    <scope>NUCLEOTIDE SEQUENCE [LARGE SCALE GENOMIC DNA]</scope>
    <source>
        <strain evidence="1 2">LMG 31117</strain>
    </source>
</reference>
<organism evidence="1 2">
    <name type="scientific">Pandoraea anapnoica</name>
    <dbReference type="NCBI Taxonomy" id="2508301"/>
    <lineage>
        <taxon>Bacteria</taxon>
        <taxon>Pseudomonadati</taxon>
        <taxon>Pseudomonadota</taxon>
        <taxon>Betaproteobacteria</taxon>
        <taxon>Burkholderiales</taxon>
        <taxon>Burkholderiaceae</taxon>
        <taxon>Pandoraea</taxon>
    </lineage>
</organism>
<evidence type="ECO:0000313" key="1">
    <source>
        <dbReference type="EMBL" id="VVE61074.1"/>
    </source>
</evidence>